<keyword evidence="6" id="KW-1185">Reference proteome</keyword>
<feature type="chain" id="PRO_5009666970" evidence="3">
    <location>
        <begin position="20"/>
        <end position="391"/>
    </location>
</feature>
<dbReference type="Pfam" id="PF13899">
    <property type="entry name" value="Thioredoxin_7"/>
    <property type="match status" value="1"/>
</dbReference>
<dbReference type="PANTHER" id="PTHR15337:SF11">
    <property type="entry name" value="THIOREDOXIN DOMAIN-CONTAINING PROTEIN"/>
    <property type="match status" value="1"/>
</dbReference>
<dbReference type="STRING" id="1150368.SAMN02927921_02267"/>
<name>A0A1K1Q6U3_9FLAO</name>
<evidence type="ECO:0000313" key="5">
    <source>
        <dbReference type="EMBL" id="SFW54846.1"/>
    </source>
</evidence>
<sequence>MKKLFVLVTILTMAYFCQAQELNIIEQDYKKALHIARKENKLIFIDFYTGWCAPCKKLDRLVFQNDSIQQLLGKEFVLLRYDAENDKVFNLSKKHHISSYPTAIILNPEGYVLTKQYGFQGEDFDRLSENVLKFTGQGIVAYREHNVLKGYANTIDISMYPQFYIDYVNRDNIKVTNTPEFKAYWKSSVNRTSEAYFSTLIYFGSDVPDFVADTTLLYKKDYLGLYGVTDTETLFYFLSAAKFGRAISAKNQEAFDQAEVYAKKALSKAWTDDIIPGFKVTFFKAQNRWDRVFDHYQQRKDRGQLSHENISFFCRDVYKNCEDPQVIAQCMDWMQEITAREPVYDYLDTYAFLAFKAGNREKSRKIAELALAAARKENRKTVKIEELLERL</sequence>
<feature type="signal peptide" evidence="3">
    <location>
        <begin position="1"/>
        <end position="19"/>
    </location>
</feature>
<dbReference type="RefSeq" id="WP_072317482.1">
    <property type="nucleotide sequence ID" value="NZ_FPJE01000011.1"/>
</dbReference>
<organism evidence="5 6">
    <name type="scientific">Sinomicrobium oceani</name>
    <dbReference type="NCBI Taxonomy" id="1150368"/>
    <lineage>
        <taxon>Bacteria</taxon>
        <taxon>Pseudomonadati</taxon>
        <taxon>Bacteroidota</taxon>
        <taxon>Flavobacteriia</taxon>
        <taxon>Flavobacteriales</taxon>
        <taxon>Flavobacteriaceae</taxon>
        <taxon>Sinomicrobium</taxon>
    </lineage>
</organism>
<reference evidence="5 6" key="1">
    <citation type="submission" date="2016-11" db="EMBL/GenBank/DDBJ databases">
        <authorList>
            <person name="Jaros S."/>
            <person name="Januszkiewicz K."/>
            <person name="Wedrychowicz H."/>
        </authorList>
    </citation>
    <scope>NUCLEOTIDE SEQUENCE [LARGE SCALE GENOMIC DNA]</scope>
    <source>
        <strain evidence="5 6">CGMCC 1.12145</strain>
    </source>
</reference>
<feature type="domain" description="Thioredoxin" evidence="4">
    <location>
        <begin position="4"/>
        <end position="137"/>
    </location>
</feature>
<dbReference type="InterPro" id="IPR051099">
    <property type="entry name" value="AGR/TXD"/>
</dbReference>
<dbReference type="Gene3D" id="3.40.30.10">
    <property type="entry name" value="Glutaredoxin"/>
    <property type="match status" value="1"/>
</dbReference>
<evidence type="ECO:0000256" key="2">
    <source>
        <dbReference type="ARBA" id="ARBA00023284"/>
    </source>
</evidence>
<dbReference type="PROSITE" id="PS51352">
    <property type="entry name" value="THIOREDOXIN_2"/>
    <property type="match status" value="1"/>
</dbReference>
<dbReference type="EMBL" id="FPJE01000011">
    <property type="protein sequence ID" value="SFW54846.1"/>
    <property type="molecule type" value="Genomic_DNA"/>
</dbReference>
<proteinExistence type="predicted"/>
<dbReference type="InterPro" id="IPR013766">
    <property type="entry name" value="Thioredoxin_domain"/>
</dbReference>
<dbReference type="PROSITE" id="PS00194">
    <property type="entry name" value="THIOREDOXIN_1"/>
    <property type="match status" value="1"/>
</dbReference>
<dbReference type="InterPro" id="IPR036249">
    <property type="entry name" value="Thioredoxin-like_sf"/>
</dbReference>
<evidence type="ECO:0000256" key="1">
    <source>
        <dbReference type="ARBA" id="ARBA00022729"/>
    </source>
</evidence>
<protein>
    <submittedName>
        <fullName evidence="5">Thioredoxin-like</fullName>
    </submittedName>
</protein>
<evidence type="ECO:0000313" key="6">
    <source>
        <dbReference type="Proteomes" id="UP000182248"/>
    </source>
</evidence>
<evidence type="ECO:0000259" key="4">
    <source>
        <dbReference type="PROSITE" id="PS51352"/>
    </source>
</evidence>
<dbReference type="InterPro" id="IPR017937">
    <property type="entry name" value="Thioredoxin_CS"/>
</dbReference>
<dbReference type="OrthoDB" id="120730at2"/>
<keyword evidence="2" id="KW-0676">Redox-active center</keyword>
<gene>
    <name evidence="5" type="ORF">SAMN02927921_02267</name>
</gene>
<dbReference type="Proteomes" id="UP000182248">
    <property type="component" value="Unassembled WGS sequence"/>
</dbReference>
<evidence type="ECO:0000256" key="3">
    <source>
        <dbReference type="SAM" id="SignalP"/>
    </source>
</evidence>
<dbReference type="PANTHER" id="PTHR15337">
    <property type="entry name" value="ANTERIOR GRADIENT PROTEIN-RELATED"/>
    <property type="match status" value="1"/>
</dbReference>
<dbReference type="SUPFAM" id="SSF52833">
    <property type="entry name" value="Thioredoxin-like"/>
    <property type="match status" value="1"/>
</dbReference>
<keyword evidence="1 3" id="KW-0732">Signal</keyword>
<dbReference type="AlphaFoldDB" id="A0A1K1Q6U3"/>
<accession>A0A1K1Q6U3</accession>